<proteinExistence type="predicted"/>
<reference evidence="1" key="1">
    <citation type="submission" date="2015-11" db="EMBL/GenBank/DDBJ databases">
        <title>De novo transcriptome assembly of four potential Pierce s Disease insect vectors from Arizona vineyards.</title>
        <authorList>
            <person name="Tassone E.E."/>
        </authorList>
    </citation>
    <scope>NUCLEOTIDE SEQUENCE</scope>
</reference>
<evidence type="ECO:0000313" key="1">
    <source>
        <dbReference type="EMBL" id="JAT00559.1"/>
    </source>
</evidence>
<feature type="non-terminal residue" evidence="1">
    <location>
        <position position="181"/>
    </location>
</feature>
<accession>A0A1B6JMU5</accession>
<protein>
    <recommendedName>
        <fullName evidence="2">Reverse transcriptase zinc-binding domain-containing protein</fullName>
    </recommendedName>
</protein>
<dbReference type="EMBL" id="GECU01007148">
    <property type="protein sequence ID" value="JAT00559.1"/>
    <property type="molecule type" value="Transcribed_RNA"/>
</dbReference>
<gene>
    <name evidence="1" type="ORF">g.56452</name>
</gene>
<sequence length="181" mass="21102">PDQGRVARVVTTCPTSNHMMRGGRHTRFADWRFIHRARLNTLPLNGCRRWGNEDRRCRRCGRYDETTAHVLCHCLPIMPVITRRHDAILELLSSEIRGHPQEETRLDKSVPFQELVPDVEVPEEVASCRPDIVTIDRRNKIVRVVDVTVPYEDGWQSETTAREKKMEQSRHRSVLLHLLLP</sequence>
<evidence type="ECO:0008006" key="2">
    <source>
        <dbReference type="Google" id="ProtNLM"/>
    </source>
</evidence>
<dbReference type="AlphaFoldDB" id="A0A1B6JMU5"/>
<feature type="non-terminal residue" evidence="1">
    <location>
        <position position="1"/>
    </location>
</feature>
<organism evidence="1">
    <name type="scientific">Homalodisca liturata</name>
    <dbReference type="NCBI Taxonomy" id="320908"/>
    <lineage>
        <taxon>Eukaryota</taxon>
        <taxon>Metazoa</taxon>
        <taxon>Ecdysozoa</taxon>
        <taxon>Arthropoda</taxon>
        <taxon>Hexapoda</taxon>
        <taxon>Insecta</taxon>
        <taxon>Pterygota</taxon>
        <taxon>Neoptera</taxon>
        <taxon>Paraneoptera</taxon>
        <taxon>Hemiptera</taxon>
        <taxon>Auchenorrhyncha</taxon>
        <taxon>Membracoidea</taxon>
        <taxon>Cicadellidae</taxon>
        <taxon>Cicadellinae</taxon>
        <taxon>Proconiini</taxon>
        <taxon>Homalodisca</taxon>
    </lineage>
</organism>
<name>A0A1B6JMU5_9HEMI</name>